<reference evidence="1 2" key="1">
    <citation type="journal article" date="2021" name="BMC Genomics">
        <title>Datura genome reveals duplications of psychoactive alkaloid biosynthetic genes and high mutation rate following tissue culture.</title>
        <authorList>
            <person name="Rajewski A."/>
            <person name="Carter-House D."/>
            <person name="Stajich J."/>
            <person name="Litt A."/>
        </authorList>
    </citation>
    <scope>NUCLEOTIDE SEQUENCE [LARGE SCALE GENOMIC DNA]</scope>
    <source>
        <strain evidence="1">AR-01</strain>
    </source>
</reference>
<comment type="caution">
    <text evidence="1">The sequence shown here is derived from an EMBL/GenBank/DDBJ whole genome shotgun (WGS) entry which is preliminary data.</text>
</comment>
<keyword evidence="2" id="KW-1185">Reference proteome</keyword>
<protein>
    <submittedName>
        <fullName evidence="1">Uncharacterized protein</fullName>
    </submittedName>
</protein>
<evidence type="ECO:0000313" key="1">
    <source>
        <dbReference type="EMBL" id="MCD7467587.1"/>
    </source>
</evidence>
<sequence>MEVESSNPAENSRSYNVADCKYARRPKRPIIKLDSMTLQDLAVSADMARHKVFLNITMNGSLSIKNPNR</sequence>
<gene>
    <name evidence="1" type="ORF">HAX54_005108</name>
</gene>
<dbReference type="EMBL" id="JACEIK010001246">
    <property type="protein sequence ID" value="MCD7467587.1"/>
    <property type="molecule type" value="Genomic_DNA"/>
</dbReference>
<accession>A0ABS8T854</accession>
<proteinExistence type="predicted"/>
<evidence type="ECO:0000313" key="2">
    <source>
        <dbReference type="Proteomes" id="UP000823775"/>
    </source>
</evidence>
<name>A0ABS8T854_DATST</name>
<organism evidence="1 2">
    <name type="scientific">Datura stramonium</name>
    <name type="common">Jimsonweed</name>
    <name type="synonym">Common thornapple</name>
    <dbReference type="NCBI Taxonomy" id="4076"/>
    <lineage>
        <taxon>Eukaryota</taxon>
        <taxon>Viridiplantae</taxon>
        <taxon>Streptophyta</taxon>
        <taxon>Embryophyta</taxon>
        <taxon>Tracheophyta</taxon>
        <taxon>Spermatophyta</taxon>
        <taxon>Magnoliopsida</taxon>
        <taxon>eudicotyledons</taxon>
        <taxon>Gunneridae</taxon>
        <taxon>Pentapetalae</taxon>
        <taxon>asterids</taxon>
        <taxon>lamiids</taxon>
        <taxon>Solanales</taxon>
        <taxon>Solanaceae</taxon>
        <taxon>Solanoideae</taxon>
        <taxon>Datureae</taxon>
        <taxon>Datura</taxon>
    </lineage>
</organism>
<dbReference type="Proteomes" id="UP000823775">
    <property type="component" value="Unassembled WGS sequence"/>
</dbReference>